<gene>
    <name evidence="1" type="ORF">C8259_18495</name>
</gene>
<organism evidence="1 2">
    <name type="scientific">Nocardia nova</name>
    <dbReference type="NCBI Taxonomy" id="37330"/>
    <lineage>
        <taxon>Bacteria</taxon>
        <taxon>Bacillati</taxon>
        <taxon>Actinomycetota</taxon>
        <taxon>Actinomycetes</taxon>
        <taxon>Mycobacteriales</taxon>
        <taxon>Nocardiaceae</taxon>
        <taxon>Nocardia</taxon>
    </lineage>
</organism>
<dbReference type="AlphaFoldDB" id="A0A2T2Z193"/>
<name>A0A2T2Z193_9NOCA</name>
<dbReference type="Proteomes" id="UP000241647">
    <property type="component" value="Unassembled WGS sequence"/>
</dbReference>
<dbReference type="EMBL" id="PYHS01000009">
    <property type="protein sequence ID" value="PSR61546.1"/>
    <property type="molecule type" value="Genomic_DNA"/>
</dbReference>
<proteinExistence type="predicted"/>
<sequence>MDPVRTGLEHQIAVDRDIVAIQAGRFGHPRGRQWVIRVVLDADRPVGVLPHFPVRRTNFDFARAAVVVLADGFWRMTTMPFS</sequence>
<evidence type="ECO:0000313" key="2">
    <source>
        <dbReference type="Proteomes" id="UP000241647"/>
    </source>
</evidence>
<protein>
    <submittedName>
        <fullName evidence="1">Uncharacterized protein</fullName>
    </submittedName>
</protein>
<evidence type="ECO:0000313" key="1">
    <source>
        <dbReference type="EMBL" id="PSR61546.1"/>
    </source>
</evidence>
<reference evidence="1 2" key="1">
    <citation type="submission" date="2018-02" db="EMBL/GenBank/DDBJ databases">
        <title>8 Nocardia nova and 1 Nocardia cyriacigeorgica strain used for evolution to TMP-SMX.</title>
        <authorList>
            <person name="Mehta H."/>
            <person name="Weng J."/>
            <person name="Shamoo Y."/>
        </authorList>
    </citation>
    <scope>NUCLEOTIDE SEQUENCE [LARGE SCALE GENOMIC DNA]</scope>
    <source>
        <strain evidence="1 2">ATCC 33727</strain>
    </source>
</reference>
<accession>A0A2T2Z193</accession>
<comment type="caution">
    <text evidence="1">The sequence shown here is derived from an EMBL/GenBank/DDBJ whole genome shotgun (WGS) entry which is preliminary data.</text>
</comment>